<dbReference type="SUPFAM" id="SSF52172">
    <property type="entry name" value="CheY-like"/>
    <property type="match status" value="1"/>
</dbReference>
<dbReference type="InterPro" id="IPR050595">
    <property type="entry name" value="Bact_response_regulator"/>
</dbReference>
<reference evidence="3" key="1">
    <citation type="submission" date="2018-06" db="EMBL/GenBank/DDBJ databases">
        <authorList>
            <person name="Zhirakovskaya E."/>
        </authorList>
    </citation>
    <scope>NUCLEOTIDE SEQUENCE</scope>
</reference>
<feature type="domain" description="Response regulatory" evidence="2">
    <location>
        <begin position="5"/>
        <end position="120"/>
    </location>
</feature>
<gene>
    <name evidence="3" type="ORF">MNBD_GAMMA15-1459</name>
</gene>
<sequence>MEAKRILVVDDEELNREYLTHLLSSHYDVTAVSDGEQAIQAASDAPPSLILLDIQMPGIDGYETCKRLKEDSRTHDCPVIFVSSNDQEEEILKGYEVGAADYFVKPFKSDELQIKVQHNIEIDDQRKTMAQQLGDANKTAFQAMTDTSAYGAMNIFLLDSLKCDDIPRLAELLFETTTNWGLRCALQTHSDEGVSYYSETGQVSPMEERVLTVTRDKERIQDFGSRTVFSDKHCSLLVKNMPLDDEVRYGNYKDYIARLIEGVEGRIVALINEHSVERRTAQLRNVLDFLLQTFRHIQEQNQGLRLGSATIVEQMLEELNLTIDELGISNDLTDNSEAKIMKVGETCLGRTNQLFSQGLKFNEQVDALIKLFHDALQNPELSDTSLSTLIESLSLPEVSN</sequence>
<proteinExistence type="predicted"/>
<name>A0A3B0YM06_9ZZZZ</name>
<dbReference type="Gene3D" id="3.40.50.2300">
    <property type="match status" value="1"/>
</dbReference>
<protein>
    <recommendedName>
        <fullName evidence="2">Response regulatory domain-containing protein</fullName>
    </recommendedName>
</protein>
<keyword evidence="1" id="KW-0597">Phosphoprotein</keyword>
<dbReference type="PANTHER" id="PTHR44591:SF3">
    <property type="entry name" value="RESPONSE REGULATORY DOMAIN-CONTAINING PROTEIN"/>
    <property type="match status" value="1"/>
</dbReference>
<dbReference type="Pfam" id="PF00072">
    <property type="entry name" value="Response_reg"/>
    <property type="match status" value="1"/>
</dbReference>
<accession>A0A3B0YM06</accession>
<dbReference type="EMBL" id="UOFN01000080">
    <property type="protein sequence ID" value="VAW77660.1"/>
    <property type="molecule type" value="Genomic_DNA"/>
</dbReference>
<dbReference type="PANTHER" id="PTHR44591">
    <property type="entry name" value="STRESS RESPONSE REGULATOR PROTEIN 1"/>
    <property type="match status" value="1"/>
</dbReference>
<dbReference type="GO" id="GO:0000160">
    <property type="term" value="P:phosphorelay signal transduction system"/>
    <property type="evidence" value="ECO:0007669"/>
    <property type="project" value="InterPro"/>
</dbReference>
<dbReference type="AlphaFoldDB" id="A0A3B0YM06"/>
<dbReference type="SMART" id="SM00448">
    <property type="entry name" value="REC"/>
    <property type="match status" value="1"/>
</dbReference>
<evidence type="ECO:0000256" key="1">
    <source>
        <dbReference type="ARBA" id="ARBA00022553"/>
    </source>
</evidence>
<dbReference type="PROSITE" id="PS50110">
    <property type="entry name" value="RESPONSE_REGULATORY"/>
    <property type="match status" value="1"/>
</dbReference>
<dbReference type="InterPro" id="IPR001789">
    <property type="entry name" value="Sig_transdc_resp-reg_receiver"/>
</dbReference>
<evidence type="ECO:0000259" key="2">
    <source>
        <dbReference type="PROSITE" id="PS50110"/>
    </source>
</evidence>
<dbReference type="InterPro" id="IPR011006">
    <property type="entry name" value="CheY-like_superfamily"/>
</dbReference>
<evidence type="ECO:0000313" key="3">
    <source>
        <dbReference type="EMBL" id="VAW77660.1"/>
    </source>
</evidence>
<organism evidence="3">
    <name type="scientific">hydrothermal vent metagenome</name>
    <dbReference type="NCBI Taxonomy" id="652676"/>
    <lineage>
        <taxon>unclassified sequences</taxon>
        <taxon>metagenomes</taxon>
        <taxon>ecological metagenomes</taxon>
    </lineage>
</organism>